<accession>A0A3G5A9D0</accession>
<evidence type="ECO:0000313" key="1">
    <source>
        <dbReference type="EMBL" id="AYV83870.1"/>
    </source>
</evidence>
<protein>
    <submittedName>
        <fullName evidence="1">Uncharacterized protein</fullName>
    </submittedName>
</protein>
<reference evidence="1" key="1">
    <citation type="submission" date="2018-10" db="EMBL/GenBank/DDBJ databases">
        <title>Hidden diversity of soil giant viruses.</title>
        <authorList>
            <person name="Schulz F."/>
            <person name="Alteio L."/>
            <person name="Goudeau D."/>
            <person name="Ryan E.M."/>
            <person name="Malmstrom R.R."/>
            <person name="Blanchard J."/>
            <person name="Woyke T."/>
        </authorList>
    </citation>
    <scope>NUCLEOTIDE SEQUENCE</scope>
    <source>
        <strain evidence="1">HYV1</strain>
    </source>
</reference>
<gene>
    <name evidence="1" type="ORF">Hyperionvirus13_12</name>
</gene>
<dbReference type="EMBL" id="MK072395">
    <property type="protein sequence ID" value="AYV83870.1"/>
    <property type="molecule type" value="Genomic_DNA"/>
</dbReference>
<sequence>MSDQTTESDRYEEDINSIMPASTVGMFRLDGQPMIHSVEGGELKIVDGIANSVPFIGQINGKEDMEDSTTK</sequence>
<name>A0A3G5A9D0_9VIRU</name>
<organism evidence="1">
    <name type="scientific">Hyperionvirus sp</name>
    <dbReference type="NCBI Taxonomy" id="2487770"/>
    <lineage>
        <taxon>Viruses</taxon>
        <taxon>Varidnaviria</taxon>
        <taxon>Bamfordvirae</taxon>
        <taxon>Nucleocytoviricota</taxon>
        <taxon>Megaviricetes</taxon>
        <taxon>Imitervirales</taxon>
        <taxon>Mimiviridae</taxon>
        <taxon>Klosneuvirinae</taxon>
    </lineage>
</organism>
<proteinExistence type="predicted"/>